<proteinExistence type="predicted"/>
<keyword evidence="8" id="KW-1185">Reference proteome</keyword>
<evidence type="ECO:0000259" key="6">
    <source>
        <dbReference type="Pfam" id="PF06271"/>
    </source>
</evidence>
<sequence>MTEIGADLPQQINNIPENELHLVPSSTRLLNHIVDSLVGGLLINIVMKLFHLDFKLDGPINNYQDMMPLIKFDLLGMGIMFIYYMVTESLTGQTFGKVITKTRVVDDYGHKPTPFRVLIRTLCRFIPLEAISFLFSPIGWHDSISKTYVVKNKS</sequence>
<dbReference type="RefSeq" id="WP_142601852.1">
    <property type="nucleotide sequence ID" value="NZ_FXSZ01000002.1"/>
</dbReference>
<reference evidence="7 8" key="1">
    <citation type="submission" date="2017-05" db="EMBL/GenBank/DDBJ databases">
        <authorList>
            <person name="Varghese N."/>
            <person name="Submissions S."/>
        </authorList>
    </citation>
    <scope>NUCLEOTIDE SEQUENCE [LARGE SCALE GENOMIC DNA]</scope>
    <source>
        <strain evidence="7 8">DSM 21342</strain>
    </source>
</reference>
<keyword evidence="2" id="KW-1003">Cell membrane</keyword>
<evidence type="ECO:0000256" key="3">
    <source>
        <dbReference type="ARBA" id="ARBA00022692"/>
    </source>
</evidence>
<dbReference type="Pfam" id="PF06271">
    <property type="entry name" value="RDD"/>
    <property type="match status" value="1"/>
</dbReference>
<keyword evidence="4" id="KW-1133">Transmembrane helix</keyword>
<comment type="subcellular location">
    <subcellularLocation>
        <location evidence="1">Cell membrane</location>
        <topology evidence="1">Multi-pass membrane protein</topology>
    </subcellularLocation>
</comment>
<evidence type="ECO:0000256" key="2">
    <source>
        <dbReference type="ARBA" id="ARBA00022475"/>
    </source>
</evidence>
<dbReference type="EMBL" id="FXSZ01000002">
    <property type="protein sequence ID" value="SMO47854.1"/>
    <property type="molecule type" value="Genomic_DNA"/>
</dbReference>
<evidence type="ECO:0000256" key="5">
    <source>
        <dbReference type="ARBA" id="ARBA00023136"/>
    </source>
</evidence>
<dbReference type="InterPro" id="IPR051791">
    <property type="entry name" value="Pra-immunoreactive"/>
</dbReference>
<evidence type="ECO:0000256" key="1">
    <source>
        <dbReference type="ARBA" id="ARBA00004651"/>
    </source>
</evidence>
<keyword evidence="5" id="KW-0472">Membrane</keyword>
<keyword evidence="3" id="KW-0812">Transmembrane</keyword>
<dbReference type="PANTHER" id="PTHR36115:SF4">
    <property type="entry name" value="MEMBRANE PROTEIN"/>
    <property type="match status" value="1"/>
</dbReference>
<name>A0A521BL16_9SPHI</name>
<dbReference type="Proteomes" id="UP000315971">
    <property type="component" value="Unassembled WGS sequence"/>
</dbReference>
<dbReference type="PANTHER" id="PTHR36115">
    <property type="entry name" value="PROLINE-RICH ANTIGEN HOMOLOG-RELATED"/>
    <property type="match status" value="1"/>
</dbReference>
<gene>
    <name evidence="7" type="ORF">SAMN06265350_102290</name>
</gene>
<accession>A0A521BL16</accession>
<evidence type="ECO:0000313" key="8">
    <source>
        <dbReference type="Proteomes" id="UP000315971"/>
    </source>
</evidence>
<evidence type="ECO:0000256" key="4">
    <source>
        <dbReference type="ARBA" id="ARBA00022989"/>
    </source>
</evidence>
<dbReference type="AlphaFoldDB" id="A0A521BL16"/>
<feature type="domain" description="RDD" evidence="6">
    <location>
        <begin position="27"/>
        <end position="138"/>
    </location>
</feature>
<organism evidence="7 8">
    <name type="scientific">Solitalea koreensis</name>
    <dbReference type="NCBI Taxonomy" id="543615"/>
    <lineage>
        <taxon>Bacteria</taxon>
        <taxon>Pseudomonadati</taxon>
        <taxon>Bacteroidota</taxon>
        <taxon>Sphingobacteriia</taxon>
        <taxon>Sphingobacteriales</taxon>
        <taxon>Sphingobacteriaceae</taxon>
        <taxon>Solitalea</taxon>
    </lineage>
</organism>
<dbReference type="OrthoDB" id="762068at2"/>
<protein>
    <submittedName>
        <fullName evidence="7">Uncharacterized membrane protein YckC, RDD family</fullName>
    </submittedName>
</protein>
<dbReference type="GO" id="GO:0005886">
    <property type="term" value="C:plasma membrane"/>
    <property type="evidence" value="ECO:0007669"/>
    <property type="project" value="UniProtKB-SubCell"/>
</dbReference>
<dbReference type="InterPro" id="IPR010432">
    <property type="entry name" value="RDD"/>
</dbReference>
<evidence type="ECO:0000313" key="7">
    <source>
        <dbReference type="EMBL" id="SMO47854.1"/>
    </source>
</evidence>